<keyword evidence="3" id="KW-0812">Transmembrane</keyword>
<comment type="catalytic activity">
    <reaction evidence="2">
        <text>2 GTP = 3',3'-c-di-GMP + 2 diphosphate</text>
        <dbReference type="Rhea" id="RHEA:24898"/>
        <dbReference type="ChEBI" id="CHEBI:33019"/>
        <dbReference type="ChEBI" id="CHEBI:37565"/>
        <dbReference type="ChEBI" id="CHEBI:58805"/>
        <dbReference type="EC" id="2.7.7.65"/>
    </reaction>
</comment>
<organism evidence="5 6">
    <name type="scientific">Shewanella surugensis</name>
    <dbReference type="NCBI Taxonomy" id="212020"/>
    <lineage>
        <taxon>Bacteria</taxon>
        <taxon>Pseudomonadati</taxon>
        <taxon>Pseudomonadota</taxon>
        <taxon>Gammaproteobacteria</taxon>
        <taxon>Alteromonadales</taxon>
        <taxon>Shewanellaceae</taxon>
        <taxon>Shewanella</taxon>
    </lineage>
</organism>
<keyword evidence="3" id="KW-0472">Membrane</keyword>
<dbReference type="NCBIfam" id="TIGR00254">
    <property type="entry name" value="GGDEF"/>
    <property type="match status" value="1"/>
</dbReference>
<feature type="domain" description="GGDEF" evidence="4">
    <location>
        <begin position="501"/>
        <end position="637"/>
    </location>
</feature>
<evidence type="ECO:0000256" key="3">
    <source>
        <dbReference type="SAM" id="Phobius"/>
    </source>
</evidence>
<dbReference type="InterPro" id="IPR029787">
    <property type="entry name" value="Nucleotide_cyclase"/>
</dbReference>
<evidence type="ECO:0000313" key="5">
    <source>
        <dbReference type="EMBL" id="MCL1123506.1"/>
    </source>
</evidence>
<dbReference type="EC" id="2.7.7.65" evidence="1"/>
<reference evidence="5 6" key="1">
    <citation type="submission" date="2022-01" db="EMBL/GenBank/DDBJ databases">
        <title>Whole genome-based taxonomy of the Shewanellaceae.</title>
        <authorList>
            <person name="Martin-Rodriguez A.J."/>
        </authorList>
    </citation>
    <scope>NUCLEOTIDE SEQUENCE [LARGE SCALE GENOMIC DNA]</scope>
    <source>
        <strain evidence="5 6">DSM 17177</strain>
    </source>
</reference>
<gene>
    <name evidence="5" type="ORF">L2764_03170</name>
</gene>
<dbReference type="InterPro" id="IPR000160">
    <property type="entry name" value="GGDEF_dom"/>
</dbReference>
<dbReference type="SUPFAM" id="SSF55073">
    <property type="entry name" value="Nucleotide cyclase"/>
    <property type="match status" value="1"/>
</dbReference>
<dbReference type="SUPFAM" id="SSF48452">
    <property type="entry name" value="TPR-like"/>
    <property type="match status" value="1"/>
</dbReference>
<dbReference type="RefSeq" id="WP_248938793.1">
    <property type="nucleotide sequence ID" value="NZ_JAKIKS010000007.1"/>
</dbReference>
<name>A0ABT0L757_9GAMM</name>
<dbReference type="EMBL" id="JAKIKS010000007">
    <property type="protein sequence ID" value="MCL1123506.1"/>
    <property type="molecule type" value="Genomic_DNA"/>
</dbReference>
<dbReference type="Gene3D" id="1.25.40.10">
    <property type="entry name" value="Tetratricopeptide repeat domain"/>
    <property type="match status" value="1"/>
</dbReference>
<dbReference type="Gene3D" id="3.30.70.270">
    <property type="match status" value="1"/>
</dbReference>
<keyword evidence="3" id="KW-1133">Transmembrane helix</keyword>
<dbReference type="CDD" id="cd01949">
    <property type="entry name" value="GGDEF"/>
    <property type="match status" value="1"/>
</dbReference>
<dbReference type="InterPro" id="IPR050469">
    <property type="entry name" value="Diguanylate_Cyclase"/>
</dbReference>
<evidence type="ECO:0000259" key="4">
    <source>
        <dbReference type="PROSITE" id="PS50887"/>
    </source>
</evidence>
<dbReference type="InterPro" id="IPR011990">
    <property type="entry name" value="TPR-like_helical_dom_sf"/>
</dbReference>
<feature type="transmembrane region" description="Helical" evidence="3">
    <location>
        <begin position="12"/>
        <end position="31"/>
    </location>
</feature>
<dbReference type="PANTHER" id="PTHR45138">
    <property type="entry name" value="REGULATORY COMPONENTS OF SENSORY TRANSDUCTION SYSTEM"/>
    <property type="match status" value="1"/>
</dbReference>
<protein>
    <recommendedName>
        <fullName evidence="1">diguanylate cyclase</fullName>
        <ecNumber evidence="1">2.7.7.65</ecNumber>
    </recommendedName>
</protein>
<accession>A0ABT0L757</accession>
<proteinExistence type="predicted"/>
<comment type="caution">
    <text evidence="5">The sequence shown here is derived from an EMBL/GenBank/DDBJ whole genome shotgun (WGS) entry which is preliminary data.</text>
</comment>
<keyword evidence="6" id="KW-1185">Reference proteome</keyword>
<evidence type="ECO:0000256" key="1">
    <source>
        <dbReference type="ARBA" id="ARBA00012528"/>
    </source>
</evidence>
<dbReference type="Pfam" id="PF00990">
    <property type="entry name" value="GGDEF"/>
    <property type="match status" value="1"/>
</dbReference>
<dbReference type="PROSITE" id="PS50887">
    <property type="entry name" value="GGDEF"/>
    <property type="match status" value="1"/>
</dbReference>
<dbReference type="PANTHER" id="PTHR45138:SF9">
    <property type="entry name" value="DIGUANYLATE CYCLASE DGCM-RELATED"/>
    <property type="match status" value="1"/>
</dbReference>
<evidence type="ECO:0000313" key="6">
    <source>
        <dbReference type="Proteomes" id="UP001203423"/>
    </source>
</evidence>
<feature type="transmembrane region" description="Helical" evidence="3">
    <location>
        <begin position="439"/>
        <end position="459"/>
    </location>
</feature>
<dbReference type="Proteomes" id="UP001203423">
    <property type="component" value="Unassembled WGS sequence"/>
</dbReference>
<evidence type="ECO:0000256" key="2">
    <source>
        <dbReference type="ARBA" id="ARBA00034247"/>
    </source>
</evidence>
<dbReference type="SMART" id="SM00267">
    <property type="entry name" value="GGDEF"/>
    <property type="match status" value="1"/>
</dbReference>
<dbReference type="InterPro" id="IPR043128">
    <property type="entry name" value="Rev_trsase/Diguanyl_cyclase"/>
</dbReference>
<sequence length="637" mass="72107">MLAKNRLRAKVSIFIFNVLFLGFVSPSLLIFTSATAIGNHGSLHQSGSMASESNLSGMVVDAPVGITHVNMAQIEAWVSQLESIRLMDLEQVAVETDKLLPLLHQMPLVLQYRFVLLKAQSWAMNGEMKSAQKLLQTYLDKTPPESLIAEYVNLLVLLAGVYSDLDEVVNTLQVLNQIVPYLERVDDVNNEAYVYMLMVEMLSRMTRDQAAQQYTGKLYATLNKVIKPIRRCYISTIHANAVTNLIEHDINQRDHLVRLFTDAYHECELANDNGTKSINLRSLTHIYLLDNRLISAKKSIDEAYQMALADNNTSELGFIYVHLADIAKREGKLIKAEKYALQSFEIATELGTSILLIDASLMLSDTYEALDNTTLALFYRKAYEAASLTRMQDIKGQLTVFESAKLQLLDRERQLDLLEREKALYLAMKKMTDRTQTQMHLWMTLLIGCICFLIIWVFISVRQKGRYQVLAQSDPLTGIYNRSAGEYVGKILYRQARKEQRQFSLVSFDIDDFKNINDRFGHGTGDWVLKKIVAEINPLLGLNDIFVRMGGEEFMILLPDINEAAAWEKAAACRLALASMNTQYSGHQFSVTASFGVTQAIAPDHQLDTLVERADEAIYFSQMKVIKSDDDFTCVYS</sequence>